<accession>A0A7Y6A372</accession>
<dbReference type="Proteomes" id="UP000565724">
    <property type="component" value="Unassembled WGS sequence"/>
</dbReference>
<feature type="signal peptide" evidence="1">
    <location>
        <begin position="1"/>
        <end position="30"/>
    </location>
</feature>
<protein>
    <recommendedName>
        <fullName evidence="4">Spore coat protein U domain-containing protein</fullName>
    </recommendedName>
</protein>
<evidence type="ECO:0000256" key="1">
    <source>
        <dbReference type="SAM" id="SignalP"/>
    </source>
</evidence>
<dbReference type="EMBL" id="JABMCI010000069">
    <property type="protein sequence ID" value="NUU18913.1"/>
    <property type="molecule type" value="Genomic_DNA"/>
</dbReference>
<feature type="chain" id="PRO_5031403123" description="Spore coat protein U domain-containing protein" evidence="1">
    <location>
        <begin position="31"/>
        <end position="157"/>
    </location>
</feature>
<proteinExistence type="predicted"/>
<gene>
    <name evidence="2" type="ORF">HP550_16805</name>
</gene>
<sequence>MASTKSKKSRKGIAVALAFLGIAGLSLASAAQLNLTNTSSALPQAATTTVTGACQQTDIAVSFGTTPVAGTLATGASFGYNATVDSLVLTKIDANCAGKTIKIALGDATGTKLGTEYSSTVVAGGGPLSLTLNGTTPLVTIPAADVSKIAKVSVTIY</sequence>
<comment type="caution">
    <text evidence="2">The sequence shown here is derived from an EMBL/GenBank/DDBJ whole genome shotgun (WGS) entry which is preliminary data.</text>
</comment>
<reference evidence="2 3" key="1">
    <citation type="submission" date="2020-05" db="EMBL/GenBank/DDBJ databases">
        <title>Genome Sequencing of Type Strains.</title>
        <authorList>
            <person name="Lemaire J.F."/>
            <person name="Inderbitzin P."/>
            <person name="Gregorio O.A."/>
            <person name="Collins S.B."/>
            <person name="Wespe N."/>
            <person name="Knight-Connoni V."/>
        </authorList>
    </citation>
    <scope>NUCLEOTIDE SEQUENCE [LARGE SCALE GENOMIC DNA]</scope>
    <source>
        <strain evidence="2 3">ATCC 25174</strain>
    </source>
</reference>
<evidence type="ECO:0000313" key="3">
    <source>
        <dbReference type="Proteomes" id="UP000565724"/>
    </source>
</evidence>
<evidence type="ECO:0008006" key="4">
    <source>
        <dbReference type="Google" id="ProtNLM"/>
    </source>
</evidence>
<keyword evidence="3" id="KW-1185">Reference proteome</keyword>
<dbReference type="AlphaFoldDB" id="A0A7Y6A372"/>
<keyword evidence="1" id="KW-0732">Signal</keyword>
<name>A0A7Y6A372_9CELL</name>
<evidence type="ECO:0000313" key="2">
    <source>
        <dbReference type="EMBL" id="NUU18913.1"/>
    </source>
</evidence>
<organism evidence="2 3">
    <name type="scientific">Cellulomonas humilata</name>
    <dbReference type="NCBI Taxonomy" id="144055"/>
    <lineage>
        <taxon>Bacteria</taxon>
        <taxon>Bacillati</taxon>
        <taxon>Actinomycetota</taxon>
        <taxon>Actinomycetes</taxon>
        <taxon>Micrococcales</taxon>
        <taxon>Cellulomonadaceae</taxon>
        <taxon>Cellulomonas</taxon>
    </lineage>
</organism>
<dbReference type="RefSeq" id="WP_175348833.1">
    <property type="nucleotide sequence ID" value="NZ_JABMCI010000069.1"/>
</dbReference>